<dbReference type="EMBL" id="JBHSBN010000008">
    <property type="protein sequence ID" value="MFC4107196.1"/>
    <property type="molecule type" value="Genomic_DNA"/>
</dbReference>
<feature type="signal peptide" evidence="2">
    <location>
        <begin position="1"/>
        <end position="27"/>
    </location>
</feature>
<reference evidence="4" key="1">
    <citation type="journal article" date="2019" name="Int. J. Syst. Evol. Microbiol.">
        <title>The Global Catalogue of Microorganisms (GCM) 10K type strain sequencing project: providing services to taxonomists for standard genome sequencing and annotation.</title>
        <authorList>
            <consortium name="The Broad Institute Genomics Platform"/>
            <consortium name="The Broad Institute Genome Sequencing Center for Infectious Disease"/>
            <person name="Wu L."/>
            <person name="Ma J."/>
        </authorList>
    </citation>
    <scope>NUCLEOTIDE SEQUENCE [LARGE SCALE GENOMIC DNA]</scope>
    <source>
        <strain evidence="4">2902at01</strain>
    </source>
</reference>
<feature type="chain" id="PRO_5046005993" description="DUF3558 domain-containing protein" evidence="2">
    <location>
        <begin position="28"/>
        <end position="203"/>
    </location>
</feature>
<dbReference type="PROSITE" id="PS51257">
    <property type="entry name" value="PROKAR_LIPOPROTEIN"/>
    <property type="match status" value="1"/>
</dbReference>
<protein>
    <recommendedName>
        <fullName evidence="5">DUF3558 domain-containing protein</fullName>
    </recommendedName>
</protein>
<proteinExistence type="predicted"/>
<evidence type="ECO:0000256" key="1">
    <source>
        <dbReference type="SAM" id="MobiDB-lite"/>
    </source>
</evidence>
<gene>
    <name evidence="3" type="ORF">ACFOX0_14840</name>
</gene>
<organism evidence="3 4">
    <name type="scientific">Micromonospora zhanjiangensis</name>
    <dbReference type="NCBI Taxonomy" id="1522057"/>
    <lineage>
        <taxon>Bacteria</taxon>
        <taxon>Bacillati</taxon>
        <taxon>Actinomycetota</taxon>
        <taxon>Actinomycetes</taxon>
        <taxon>Micromonosporales</taxon>
        <taxon>Micromonosporaceae</taxon>
        <taxon>Micromonospora</taxon>
    </lineage>
</organism>
<evidence type="ECO:0000313" key="3">
    <source>
        <dbReference type="EMBL" id="MFC4107196.1"/>
    </source>
</evidence>
<evidence type="ECO:0008006" key="5">
    <source>
        <dbReference type="Google" id="ProtNLM"/>
    </source>
</evidence>
<dbReference type="Proteomes" id="UP001595868">
    <property type="component" value="Unassembled WGS sequence"/>
</dbReference>
<evidence type="ECO:0000313" key="4">
    <source>
        <dbReference type="Proteomes" id="UP001595868"/>
    </source>
</evidence>
<keyword evidence="2" id="KW-0732">Signal</keyword>
<name>A0ABV8KM53_9ACTN</name>
<keyword evidence="4" id="KW-1185">Reference proteome</keyword>
<sequence>MGQPARRVASVLSGTLLLTGLAGCGGADPKPDASGVPADKYRPATDAATSAPATAPTAAGRTYTLPSSICAVADLTAITELYPTFDGKPLADSSGVCTRFLRSAKTVVVFTVDPQLAGSAKFGQEFLNTGRRLAKTKTTDLPGVGTDAYWTVDRYEVKVVTYDGNLILEVSISLPNKGTDALPADTPQRLGRVANGTFAKLAR</sequence>
<feature type="region of interest" description="Disordered" evidence="1">
    <location>
        <begin position="28"/>
        <end position="58"/>
    </location>
</feature>
<feature type="compositionally biased region" description="Low complexity" evidence="1">
    <location>
        <begin position="44"/>
        <end position="58"/>
    </location>
</feature>
<accession>A0ABV8KM53</accession>
<dbReference type="RefSeq" id="WP_377545817.1">
    <property type="nucleotide sequence ID" value="NZ_JBHSBN010000008.1"/>
</dbReference>
<comment type="caution">
    <text evidence="3">The sequence shown here is derived from an EMBL/GenBank/DDBJ whole genome shotgun (WGS) entry which is preliminary data.</text>
</comment>
<evidence type="ECO:0000256" key="2">
    <source>
        <dbReference type="SAM" id="SignalP"/>
    </source>
</evidence>